<accession>A0ABQ5BPP8</accession>
<evidence type="ECO:0000313" key="3">
    <source>
        <dbReference type="Proteomes" id="UP001151760"/>
    </source>
</evidence>
<organism evidence="2 3">
    <name type="scientific">Tanacetum coccineum</name>
    <dbReference type="NCBI Taxonomy" id="301880"/>
    <lineage>
        <taxon>Eukaryota</taxon>
        <taxon>Viridiplantae</taxon>
        <taxon>Streptophyta</taxon>
        <taxon>Embryophyta</taxon>
        <taxon>Tracheophyta</taxon>
        <taxon>Spermatophyta</taxon>
        <taxon>Magnoliopsida</taxon>
        <taxon>eudicotyledons</taxon>
        <taxon>Gunneridae</taxon>
        <taxon>Pentapetalae</taxon>
        <taxon>asterids</taxon>
        <taxon>campanulids</taxon>
        <taxon>Asterales</taxon>
        <taxon>Asteraceae</taxon>
        <taxon>Asteroideae</taxon>
        <taxon>Anthemideae</taxon>
        <taxon>Anthemidinae</taxon>
        <taxon>Tanacetum</taxon>
    </lineage>
</organism>
<keyword evidence="3" id="KW-1185">Reference proteome</keyword>
<evidence type="ECO:0000256" key="1">
    <source>
        <dbReference type="SAM" id="MobiDB-lite"/>
    </source>
</evidence>
<name>A0ABQ5BPP8_9ASTR</name>
<comment type="caution">
    <text evidence="2">The sequence shown here is derived from an EMBL/GenBank/DDBJ whole genome shotgun (WGS) entry which is preliminary data.</text>
</comment>
<dbReference type="EMBL" id="BQNB010013426">
    <property type="protein sequence ID" value="GJT15817.1"/>
    <property type="molecule type" value="Genomic_DNA"/>
</dbReference>
<gene>
    <name evidence="2" type="ORF">Tco_0874523</name>
</gene>
<feature type="region of interest" description="Disordered" evidence="1">
    <location>
        <begin position="71"/>
        <end position="112"/>
    </location>
</feature>
<reference evidence="2" key="2">
    <citation type="submission" date="2022-01" db="EMBL/GenBank/DDBJ databases">
        <authorList>
            <person name="Yamashiro T."/>
            <person name="Shiraishi A."/>
            <person name="Satake H."/>
            <person name="Nakayama K."/>
        </authorList>
    </citation>
    <scope>NUCLEOTIDE SEQUENCE</scope>
</reference>
<proteinExistence type="predicted"/>
<dbReference type="Proteomes" id="UP001151760">
    <property type="component" value="Unassembled WGS sequence"/>
</dbReference>
<feature type="compositionally biased region" description="Basic and acidic residues" evidence="1">
    <location>
        <begin position="93"/>
        <end position="106"/>
    </location>
</feature>
<sequence>MVSSDEAILGVLDDEEVFAGQDMAEKEINMAEKEVSTADPVTTASVEVSTADDLTLAQTLIEIRSARPKAKGIVFREPNESTTTTTRPQQQPIKDKGKGIMEEPKKPAKRKD</sequence>
<protein>
    <submittedName>
        <fullName evidence="2">Uncharacterized protein</fullName>
    </submittedName>
</protein>
<evidence type="ECO:0000313" key="2">
    <source>
        <dbReference type="EMBL" id="GJT15817.1"/>
    </source>
</evidence>
<reference evidence="2" key="1">
    <citation type="journal article" date="2022" name="Int. J. Mol. Sci.">
        <title>Draft Genome of Tanacetum Coccineum: Genomic Comparison of Closely Related Tanacetum-Family Plants.</title>
        <authorList>
            <person name="Yamashiro T."/>
            <person name="Shiraishi A."/>
            <person name="Nakayama K."/>
            <person name="Satake H."/>
        </authorList>
    </citation>
    <scope>NUCLEOTIDE SEQUENCE</scope>
</reference>